<evidence type="ECO:0000313" key="3">
    <source>
        <dbReference type="Proteomes" id="UP000712600"/>
    </source>
</evidence>
<accession>A0A8S9N440</accession>
<dbReference type="Proteomes" id="UP000712600">
    <property type="component" value="Unassembled WGS sequence"/>
</dbReference>
<comment type="caution">
    <text evidence="2">The sequence shown here is derived from an EMBL/GenBank/DDBJ whole genome shotgun (WGS) entry which is preliminary data.</text>
</comment>
<proteinExistence type="predicted"/>
<evidence type="ECO:0000313" key="2">
    <source>
        <dbReference type="EMBL" id="KAF3487414.1"/>
    </source>
</evidence>
<feature type="region of interest" description="Disordered" evidence="1">
    <location>
        <begin position="34"/>
        <end position="57"/>
    </location>
</feature>
<gene>
    <name evidence="2" type="ORF">F2Q69_00054699</name>
</gene>
<feature type="region of interest" description="Disordered" evidence="1">
    <location>
        <begin position="68"/>
        <end position="87"/>
    </location>
</feature>
<dbReference type="EMBL" id="QGKX02002183">
    <property type="protein sequence ID" value="KAF3487414.1"/>
    <property type="molecule type" value="Genomic_DNA"/>
</dbReference>
<organism evidence="2 3">
    <name type="scientific">Brassica cretica</name>
    <name type="common">Mustard</name>
    <dbReference type="NCBI Taxonomy" id="69181"/>
    <lineage>
        <taxon>Eukaryota</taxon>
        <taxon>Viridiplantae</taxon>
        <taxon>Streptophyta</taxon>
        <taxon>Embryophyta</taxon>
        <taxon>Tracheophyta</taxon>
        <taxon>Spermatophyta</taxon>
        <taxon>Magnoliopsida</taxon>
        <taxon>eudicotyledons</taxon>
        <taxon>Gunneridae</taxon>
        <taxon>Pentapetalae</taxon>
        <taxon>rosids</taxon>
        <taxon>malvids</taxon>
        <taxon>Brassicales</taxon>
        <taxon>Brassicaceae</taxon>
        <taxon>Brassiceae</taxon>
        <taxon>Brassica</taxon>
    </lineage>
</organism>
<reference evidence="2" key="1">
    <citation type="submission" date="2019-12" db="EMBL/GenBank/DDBJ databases">
        <title>Genome sequencing and annotation of Brassica cretica.</title>
        <authorList>
            <person name="Studholme D.J."/>
            <person name="Sarris P."/>
        </authorList>
    </citation>
    <scope>NUCLEOTIDE SEQUENCE</scope>
    <source>
        <strain evidence="2">PFS-109/04</strain>
        <tissue evidence="2">Leaf</tissue>
    </source>
</reference>
<name>A0A8S9N440_BRACR</name>
<protein>
    <submittedName>
        <fullName evidence="2">Uncharacterized protein</fullName>
    </submittedName>
</protein>
<sequence>MTLKSVSPSVYSLSTPTPSTLPLHLLAAATVIRRHRSSASASERRRELGKQQQRRRRATEIIIHEETRAEGSREAAEPSEQRRRVAMREPSMVVREAIVERQSDWGYSRRGRAIGATRSPSWCWTSCGTWRLSRWLGLLWSRNRVKNNRTPRSHSSRKMLWVRGGIHMSRS</sequence>
<dbReference type="AlphaFoldDB" id="A0A8S9N440"/>
<evidence type="ECO:0000256" key="1">
    <source>
        <dbReference type="SAM" id="MobiDB-lite"/>
    </source>
</evidence>